<sequence>EACEYLTKVLGKSPLLLKELDLSGEKLGDLDGEKLSALLMDSHCKVEKIKLNNCELTEESCSVLATVLSSKTILKEMNLNNSRLLDSGVKEICEGLKNPVCELNILNPAAEEACDYLTKVLGKSPLLLKELDLSGEKLGDLDGEKLSALLMDSHCKVEKIKLNNCELTEESCSVLATVLSSKTILKEMNLNNSRLLDSGVKEICEGLKNPVCELNILKLRDCDLTQKSCSALAAVLRSNTSLKELDMSNNNLQDSGVKKLQSGLENTNCTLKKLRLRDCDLTQKSCSALAAVLRSNTSLKELDMSNNNLQDSGVKKLQSGLENTNCTLKKLRLCNCSITEKGYKSLASALRSNPSHLIELDLTGNDPGPSGVKKLSDLLQDPNSQLKTLR</sequence>
<dbReference type="Ensembl" id="ENSSGRT00000088927.1">
    <property type="protein sequence ID" value="ENSSGRP00000083494.1"/>
    <property type="gene ID" value="ENSSGRG00000042187.1"/>
</dbReference>
<evidence type="ECO:0000313" key="3">
    <source>
        <dbReference type="Ensembl" id="ENSSGRP00000083494.1"/>
    </source>
</evidence>
<dbReference type="Pfam" id="PF13516">
    <property type="entry name" value="LRR_6"/>
    <property type="match status" value="4"/>
</dbReference>
<evidence type="ECO:0000256" key="1">
    <source>
        <dbReference type="ARBA" id="ARBA00022614"/>
    </source>
</evidence>
<dbReference type="InterPro" id="IPR032675">
    <property type="entry name" value="LRR_dom_sf"/>
</dbReference>
<organism evidence="3 4">
    <name type="scientific">Sinocyclocheilus grahami</name>
    <name type="common">Dianchi golden-line fish</name>
    <name type="synonym">Barbus grahami</name>
    <dbReference type="NCBI Taxonomy" id="75366"/>
    <lineage>
        <taxon>Eukaryota</taxon>
        <taxon>Metazoa</taxon>
        <taxon>Chordata</taxon>
        <taxon>Craniata</taxon>
        <taxon>Vertebrata</taxon>
        <taxon>Euteleostomi</taxon>
        <taxon>Actinopterygii</taxon>
        <taxon>Neopterygii</taxon>
        <taxon>Teleostei</taxon>
        <taxon>Ostariophysi</taxon>
        <taxon>Cypriniformes</taxon>
        <taxon>Cyprinidae</taxon>
        <taxon>Cyprininae</taxon>
        <taxon>Sinocyclocheilus</taxon>
    </lineage>
</organism>
<reference evidence="3" key="2">
    <citation type="submission" date="2025-09" db="UniProtKB">
        <authorList>
            <consortium name="Ensembl"/>
        </authorList>
    </citation>
    <scope>IDENTIFICATION</scope>
</reference>
<accession>A0A672R4B0</accession>
<keyword evidence="4" id="KW-1185">Reference proteome</keyword>
<proteinExistence type="predicted"/>
<dbReference type="InterPro" id="IPR051261">
    <property type="entry name" value="NLR"/>
</dbReference>
<protein>
    <submittedName>
        <fullName evidence="3">Uncharacterized protein</fullName>
    </submittedName>
</protein>
<name>A0A672R4B0_SINGR</name>
<dbReference type="FunFam" id="3.80.10.10:FF:001019">
    <property type="entry name" value="Si:ch211-213a13.5"/>
    <property type="match status" value="2"/>
</dbReference>
<dbReference type="Proteomes" id="UP000472262">
    <property type="component" value="Unassembled WGS sequence"/>
</dbReference>
<keyword evidence="1" id="KW-0433">Leucine-rich repeat</keyword>
<dbReference type="PANTHER" id="PTHR24106">
    <property type="entry name" value="NACHT, LRR AND CARD DOMAINS-CONTAINING"/>
    <property type="match status" value="1"/>
</dbReference>
<dbReference type="Gene3D" id="3.80.10.10">
    <property type="entry name" value="Ribonuclease Inhibitor"/>
    <property type="match status" value="3"/>
</dbReference>
<dbReference type="SUPFAM" id="SSF52047">
    <property type="entry name" value="RNI-like"/>
    <property type="match status" value="2"/>
</dbReference>
<evidence type="ECO:0000256" key="2">
    <source>
        <dbReference type="ARBA" id="ARBA00022737"/>
    </source>
</evidence>
<keyword evidence="2" id="KW-0677">Repeat</keyword>
<evidence type="ECO:0000313" key="4">
    <source>
        <dbReference type="Proteomes" id="UP000472262"/>
    </source>
</evidence>
<dbReference type="InterPro" id="IPR001611">
    <property type="entry name" value="Leu-rich_rpt"/>
</dbReference>
<dbReference type="AlphaFoldDB" id="A0A672R4B0"/>
<dbReference type="SMART" id="SM00368">
    <property type="entry name" value="LRR_RI"/>
    <property type="match status" value="12"/>
</dbReference>
<reference evidence="3" key="1">
    <citation type="submission" date="2025-08" db="UniProtKB">
        <authorList>
            <consortium name="Ensembl"/>
        </authorList>
    </citation>
    <scope>IDENTIFICATION</scope>
</reference>